<evidence type="ECO:0000313" key="2">
    <source>
        <dbReference type="EMBL" id="EEN80269.1"/>
    </source>
</evidence>
<comment type="caution">
    <text evidence="2">The sequence shown here is derived from an EMBL/GenBank/DDBJ whole genome shotgun (WGS) entry which is preliminary data.</text>
</comment>
<accession>C2JXD6</accession>
<organism evidence="2 3">
    <name type="scientific">Lacticaseibacillus rhamnosus (strain LMS2-1)</name>
    <dbReference type="NCBI Taxonomy" id="525361"/>
    <lineage>
        <taxon>Bacteria</taxon>
        <taxon>Bacillati</taxon>
        <taxon>Bacillota</taxon>
        <taxon>Bacilli</taxon>
        <taxon>Lactobacillales</taxon>
        <taxon>Lactobacillaceae</taxon>
        <taxon>Lacticaseibacillus</taxon>
    </lineage>
</organism>
<reference evidence="2" key="1">
    <citation type="submission" date="2009-01" db="EMBL/GenBank/DDBJ databases">
        <authorList>
            <person name="Qin X."/>
            <person name="Bachman B."/>
            <person name="Battles P."/>
            <person name="Bell A."/>
            <person name="Bess C."/>
            <person name="Bickham C."/>
            <person name="Chaboub L."/>
            <person name="Chen D."/>
            <person name="Coyle M."/>
            <person name="Deiros D.R."/>
            <person name="Dinh H."/>
            <person name="Forbes L."/>
            <person name="Fowler G."/>
            <person name="Francisco L."/>
            <person name="Fu Q."/>
            <person name="Gubbala S."/>
            <person name="Hale W."/>
            <person name="Han Y."/>
            <person name="Hemphill L."/>
            <person name="Highlander S.K."/>
            <person name="Hirani K."/>
            <person name="Hogues M."/>
            <person name="Jackson L."/>
            <person name="Jakkamsetti A."/>
            <person name="Javaid M."/>
            <person name="Jiang H."/>
            <person name="Korchina V."/>
            <person name="Kovar C."/>
            <person name="Lara F."/>
            <person name="Lee S."/>
            <person name="Mata R."/>
            <person name="Mathew T."/>
            <person name="Moen C."/>
            <person name="Morales K."/>
            <person name="Munidasa M."/>
            <person name="Nazareth L."/>
            <person name="Ngo R."/>
            <person name="Nguyen L."/>
            <person name="Okwuonu G."/>
            <person name="Ongeri F."/>
            <person name="Patil S."/>
            <person name="Petrosino J."/>
            <person name="Pham C."/>
            <person name="Pham P."/>
            <person name="Pu L.-L."/>
            <person name="Puazo M."/>
            <person name="Raj R."/>
            <person name="Reid J."/>
            <person name="Rouhana J."/>
            <person name="Saada N."/>
            <person name="Shang Y."/>
            <person name="Simmons D."/>
            <person name="Thornton R."/>
            <person name="Warren J."/>
            <person name="Weissenberger G."/>
            <person name="Zhang J."/>
            <person name="Zhang L."/>
            <person name="Zhou C."/>
            <person name="Zhu D."/>
            <person name="Muzny D."/>
            <person name="Worley K."/>
            <person name="Gibbs R."/>
        </authorList>
    </citation>
    <scope>NUCLEOTIDE SEQUENCE [LARGE SCALE GENOMIC DNA]</scope>
    <source>
        <strain evidence="2">LMS2-1</strain>
    </source>
</reference>
<keyword evidence="1" id="KW-0472">Membrane</keyword>
<proteinExistence type="predicted"/>
<keyword evidence="1" id="KW-0812">Transmembrane</keyword>
<name>C2JXD6_LACRM</name>
<gene>
    <name evidence="2" type="ORF">HMPREF0539_1570</name>
</gene>
<evidence type="ECO:0000256" key="1">
    <source>
        <dbReference type="SAM" id="Phobius"/>
    </source>
</evidence>
<protein>
    <submittedName>
        <fullName evidence="2">Uncharacterized protein</fullName>
    </submittedName>
</protein>
<keyword evidence="1" id="KW-1133">Transmembrane helix</keyword>
<feature type="transmembrane region" description="Helical" evidence="1">
    <location>
        <begin position="7"/>
        <end position="27"/>
    </location>
</feature>
<dbReference type="Proteomes" id="UP000004525">
    <property type="component" value="Unassembled WGS sequence"/>
</dbReference>
<evidence type="ECO:0000313" key="3">
    <source>
        <dbReference type="Proteomes" id="UP000004525"/>
    </source>
</evidence>
<sequence>MSHQITLAALCFATLVGIFIGALIQFLEDNKKATPHANAK</sequence>
<dbReference type="HOGENOM" id="CLU_3291647_0_0_9"/>
<dbReference type="EMBL" id="ACIZ01000066">
    <property type="protein sequence ID" value="EEN80269.1"/>
    <property type="molecule type" value="Genomic_DNA"/>
</dbReference>
<dbReference type="AlphaFoldDB" id="C2JXD6"/>
<keyword evidence="3" id="KW-1185">Reference proteome</keyword>